<dbReference type="InParanoid" id="A0A6C2YP35"/>
<name>A0A6C2YP35_9BACT</name>
<organism evidence="3">
    <name type="scientific">Tuwongella immobilis</name>
    <dbReference type="NCBI Taxonomy" id="692036"/>
    <lineage>
        <taxon>Bacteria</taxon>
        <taxon>Pseudomonadati</taxon>
        <taxon>Planctomycetota</taxon>
        <taxon>Planctomycetia</taxon>
        <taxon>Gemmatales</taxon>
        <taxon>Gemmataceae</taxon>
        <taxon>Tuwongella</taxon>
    </lineage>
</organism>
<accession>A0A6C2YP35</accession>
<keyword evidence="1" id="KW-0472">Membrane</keyword>
<evidence type="ECO:0000313" key="4">
    <source>
        <dbReference type="Proteomes" id="UP000464378"/>
    </source>
</evidence>
<sequence>MSVAVPESVAVLPTRPDPKLMRRGIGWHVPREGKLWIAATLLLGFAGWYKHINMLLLLAYLMLSLWGLNFWLVRRQLRGVTARRLPIGPMTAESPILWEAELQLREELPGGWHGVGLEDRGADHAVGWFLFHAEESDTLSLRQFITPQRRGPYPMQPLFLWSRYPFGLIQAGVELAEERPRLVWPKMHELQRESFRQWLIRTTRGDGGNDSRERRRSMHQADFHGLRPFRQGDSPRWIHWRSTARRGELIVREFEDTRAFDLLLIVDPWTGDGASLNRLEDLISLAASIVRDWSRDPGLKLGLVILESTPTLHTGRTGAEWLHHLLDRLANVVPTTQTQVELPMISAPWGQLPTLLLTNRAHSSLRNDLEAVLHRPIAQLAPPKEDESWPYRSPSV</sequence>
<dbReference type="RefSeq" id="WP_162658020.1">
    <property type="nucleotide sequence ID" value="NZ_LR593887.1"/>
</dbReference>
<dbReference type="PANTHER" id="PTHR34351:SF1">
    <property type="entry name" value="SLR1927 PROTEIN"/>
    <property type="match status" value="1"/>
</dbReference>
<evidence type="ECO:0000256" key="1">
    <source>
        <dbReference type="SAM" id="Phobius"/>
    </source>
</evidence>
<dbReference type="EMBL" id="LR586016">
    <property type="protein sequence ID" value="VIP02893.1"/>
    <property type="molecule type" value="Genomic_DNA"/>
</dbReference>
<keyword evidence="4" id="KW-1185">Reference proteome</keyword>
<dbReference type="KEGG" id="tim:GMBLW1_10670"/>
<dbReference type="Pfam" id="PF01882">
    <property type="entry name" value="DUF58"/>
    <property type="match status" value="1"/>
</dbReference>
<evidence type="ECO:0000259" key="2">
    <source>
        <dbReference type="Pfam" id="PF01882"/>
    </source>
</evidence>
<feature type="domain" description="DUF58" evidence="2">
    <location>
        <begin position="227"/>
        <end position="338"/>
    </location>
</feature>
<evidence type="ECO:0000313" key="3">
    <source>
        <dbReference type="EMBL" id="VIP02893.1"/>
    </source>
</evidence>
<dbReference type="Proteomes" id="UP000464378">
    <property type="component" value="Chromosome"/>
</dbReference>
<dbReference type="InterPro" id="IPR002881">
    <property type="entry name" value="DUF58"/>
</dbReference>
<dbReference type="EMBL" id="LR593887">
    <property type="protein sequence ID" value="VTS02767.1"/>
    <property type="molecule type" value="Genomic_DNA"/>
</dbReference>
<keyword evidence="1" id="KW-0812">Transmembrane</keyword>
<reference evidence="3" key="1">
    <citation type="submission" date="2019-04" db="EMBL/GenBank/DDBJ databases">
        <authorList>
            <consortium name="Science for Life Laboratories"/>
        </authorList>
    </citation>
    <scope>NUCLEOTIDE SEQUENCE</scope>
    <source>
        <strain evidence="3">MBLW1</strain>
    </source>
</reference>
<protein>
    <recommendedName>
        <fullName evidence="2">DUF58 domain-containing protein</fullName>
    </recommendedName>
</protein>
<feature type="transmembrane region" description="Helical" evidence="1">
    <location>
        <begin position="55"/>
        <end position="73"/>
    </location>
</feature>
<dbReference type="AlphaFoldDB" id="A0A6C2YP35"/>
<gene>
    <name evidence="3" type="ORF">GMBLW1_10670</name>
</gene>
<keyword evidence="1" id="KW-1133">Transmembrane helix</keyword>
<dbReference type="PANTHER" id="PTHR34351">
    <property type="entry name" value="SLR1927 PROTEIN-RELATED"/>
    <property type="match status" value="1"/>
</dbReference>
<proteinExistence type="predicted"/>